<dbReference type="GO" id="GO:0046041">
    <property type="term" value="P:ITP metabolic process"/>
    <property type="evidence" value="ECO:0007669"/>
    <property type="project" value="UniProtKB-UniRule"/>
</dbReference>
<comment type="subunit">
    <text evidence="5">Monomer.</text>
</comment>
<feature type="region of interest" description="LID" evidence="5">
    <location>
        <begin position="204"/>
        <end position="241"/>
    </location>
</feature>
<proteinExistence type="inferred from homology"/>
<comment type="domain">
    <text evidence="5">Consists of three domains, a large central CORE domain and two small peripheral domains, NMPbind and LID, which undergo movements during catalysis. The LID domain closes over the site of phosphoryl transfer upon GTP binding. Assembling and dissambling the active center during each catalytic cycle provides an effective means to prevent GTP hydrolysis.</text>
</comment>
<sequence>MELSRAARVILIGAPGVGKGTQTERLLQRFPQLSAISTGDLLRSNVKRRTPLGIQAEGIIKSGGLVADDMMLRLLTDELRSRGWLSSDPHSRSHSHPHSLPPHHHHHHSSPSCSSLRSSSSSSSTTRSFSSSPNLSSTVQTSNFSSGAASSTSATLSSGPSSSFILDGYPRTATQASALDSIIPINLAVSLKTPDSVILERIAGRWVHEPSGRVYNTSFNAPRVPGVDDVTGEPLVQRADDSLDVYAARLDKFRQTSLPILEHYDRKGVLLEVDGLSSDDISPKLFAAFEKRFC</sequence>
<comment type="caution">
    <text evidence="8">The sequence shown here is derived from an EMBL/GenBank/DDBJ whole genome shotgun (WGS) entry which is preliminary data.</text>
</comment>
<feature type="compositionally biased region" description="Basic residues" evidence="6">
    <location>
        <begin position="92"/>
        <end position="109"/>
    </location>
</feature>
<dbReference type="GO" id="GO:0004017">
    <property type="term" value="F:AMP kinase activity"/>
    <property type="evidence" value="ECO:0007669"/>
    <property type="project" value="InterPro"/>
</dbReference>
<evidence type="ECO:0000256" key="4">
    <source>
        <dbReference type="ARBA" id="ARBA00023128"/>
    </source>
</evidence>
<comment type="caution">
    <text evidence="5">Lacks conserved residue(s) required for the propagation of feature annotation.</text>
</comment>
<evidence type="ECO:0000313" key="9">
    <source>
        <dbReference type="Proteomes" id="UP000749293"/>
    </source>
</evidence>
<reference evidence="8" key="1">
    <citation type="submission" date="2020-03" db="EMBL/GenBank/DDBJ databases">
        <title>Site-based positive gene gene selection in Geosmithia morbida across the United States reveals a broad range of putative effectors and factors for local host and environmental adapation.</title>
        <authorList>
            <person name="Onufrak A."/>
            <person name="Murdoch R.W."/>
            <person name="Gazis R."/>
            <person name="Huff M."/>
            <person name="Staton M."/>
            <person name="Klingeman W."/>
            <person name="Hadziabdic D."/>
        </authorList>
    </citation>
    <scope>NUCLEOTIDE SEQUENCE</scope>
    <source>
        <strain evidence="8">1262</strain>
    </source>
</reference>
<dbReference type="Pfam" id="PF00406">
    <property type="entry name" value="ADK"/>
    <property type="match status" value="2"/>
</dbReference>
<evidence type="ECO:0000256" key="1">
    <source>
        <dbReference type="ARBA" id="ARBA00022679"/>
    </source>
</evidence>
<keyword evidence="1 5" id="KW-0808">Transferase</keyword>
<dbReference type="OrthoDB" id="439792at2759"/>
<dbReference type="HAMAP" id="MF_03169">
    <property type="entry name" value="Adenylate_kinase_AK3"/>
    <property type="match status" value="1"/>
</dbReference>
<dbReference type="GO" id="GO:0005524">
    <property type="term" value="F:ATP binding"/>
    <property type="evidence" value="ECO:0007669"/>
    <property type="project" value="InterPro"/>
</dbReference>
<evidence type="ECO:0000313" key="8">
    <source>
        <dbReference type="EMBL" id="KAF4124815.1"/>
    </source>
</evidence>
<dbReference type="PROSITE" id="PS00113">
    <property type="entry name" value="ADENYLATE_KINASE"/>
    <property type="match status" value="1"/>
</dbReference>
<dbReference type="AlphaFoldDB" id="A0A9P4YXS1"/>
<feature type="binding site" evidence="5">
    <location>
        <position position="249"/>
    </location>
    <ligand>
        <name>AMP</name>
        <dbReference type="ChEBI" id="CHEBI:456215"/>
    </ligand>
</feature>
<evidence type="ECO:0000256" key="2">
    <source>
        <dbReference type="ARBA" id="ARBA00022741"/>
    </source>
</evidence>
<dbReference type="GO" id="GO:0046039">
    <property type="term" value="P:GTP metabolic process"/>
    <property type="evidence" value="ECO:0007669"/>
    <property type="project" value="UniProtKB-UniRule"/>
</dbReference>
<dbReference type="GO" id="GO:0046033">
    <property type="term" value="P:AMP metabolic process"/>
    <property type="evidence" value="ECO:0007669"/>
    <property type="project" value="UniProtKB-UniRule"/>
</dbReference>
<dbReference type="InterPro" id="IPR000850">
    <property type="entry name" value="Adenylat/UMP-CMP_kin"/>
</dbReference>
<dbReference type="Proteomes" id="UP000749293">
    <property type="component" value="Unassembled WGS sequence"/>
</dbReference>
<keyword evidence="5" id="KW-0342">GTP-binding</keyword>
<feature type="domain" description="Adenylate kinase active site lid" evidence="7">
    <location>
        <begin position="205"/>
        <end position="240"/>
    </location>
</feature>
<name>A0A9P4YXS1_9HYPO</name>
<feature type="binding site" evidence="5">
    <location>
        <begin position="214"/>
        <end position="215"/>
    </location>
    <ligand>
        <name>GTP</name>
        <dbReference type="ChEBI" id="CHEBI:37565"/>
    </ligand>
</feature>
<accession>A0A9P4YXS1</accession>
<keyword evidence="2 5" id="KW-0547">Nucleotide-binding</keyword>
<dbReference type="EC" id="2.7.4.10" evidence="5"/>
<dbReference type="GO" id="GO:0046899">
    <property type="term" value="F:nucleoside triphosphate adenylate kinase activity"/>
    <property type="evidence" value="ECO:0007669"/>
    <property type="project" value="UniProtKB-UniRule"/>
</dbReference>
<keyword evidence="4 5" id="KW-0496">Mitochondrion</keyword>
<feature type="region of interest" description="Disordered" evidence="6">
    <location>
        <begin position="84"/>
        <end position="160"/>
    </location>
</feature>
<feature type="binding site" evidence="5">
    <location>
        <begin position="16"/>
        <end position="21"/>
    </location>
    <ligand>
        <name>GTP</name>
        <dbReference type="ChEBI" id="CHEBI:37565"/>
    </ligand>
</feature>
<dbReference type="InterPro" id="IPR027417">
    <property type="entry name" value="P-loop_NTPase"/>
</dbReference>
<keyword evidence="9" id="KW-1185">Reference proteome</keyword>
<dbReference type="SUPFAM" id="SSF52540">
    <property type="entry name" value="P-loop containing nucleoside triphosphate hydrolases"/>
    <property type="match status" value="1"/>
</dbReference>
<dbReference type="HAMAP" id="MF_00235">
    <property type="entry name" value="Adenylate_kinase_Adk"/>
    <property type="match status" value="1"/>
</dbReference>
<evidence type="ECO:0000256" key="5">
    <source>
        <dbReference type="HAMAP-Rule" id="MF_03169"/>
    </source>
</evidence>
<dbReference type="PANTHER" id="PTHR23359">
    <property type="entry name" value="NUCLEOTIDE KINASE"/>
    <property type="match status" value="1"/>
</dbReference>
<feature type="binding site" evidence="5">
    <location>
        <position position="175"/>
    </location>
    <ligand>
        <name>AMP</name>
        <dbReference type="ChEBI" id="CHEBI:456215"/>
    </ligand>
</feature>
<evidence type="ECO:0000256" key="3">
    <source>
        <dbReference type="ARBA" id="ARBA00022777"/>
    </source>
</evidence>
<dbReference type="GO" id="GO:0005759">
    <property type="term" value="C:mitochondrial matrix"/>
    <property type="evidence" value="ECO:0007669"/>
    <property type="project" value="UniProtKB-SubCell"/>
</dbReference>
<feature type="binding site" evidence="5">
    <location>
        <position position="43"/>
    </location>
    <ligand>
        <name>AMP</name>
        <dbReference type="ChEBI" id="CHEBI:456215"/>
    </ligand>
</feature>
<dbReference type="InterPro" id="IPR028586">
    <property type="entry name" value="AK3/Ak4_mitochondrial"/>
</dbReference>
<protein>
    <recommendedName>
        <fullName evidence="5">GTP:AMP phosphotransferase, mitochondrial</fullName>
        <ecNumber evidence="5">2.7.4.10</ecNumber>
    </recommendedName>
    <alternativeName>
        <fullName evidence="5">Adenylate kinase 3</fullName>
        <shortName evidence="5">AK 3</shortName>
    </alternativeName>
</protein>
<organism evidence="8 9">
    <name type="scientific">Geosmithia morbida</name>
    <dbReference type="NCBI Taxonomy" id="1094350"/>
    <lineage>
        <taxon>Eukaryota</taxon>
        <taxon>Fungi</taxon>
        <taxon>Dikarya</taxon>
        <taxon>Ascomycota</taxon>
        <taxon>Pezizomycotina</taxon>
        <taxon>Sordariomycetes</taxon>
        <taxon>Hypocreomycetidae</taxon>
        <taxon>Hypocreales</taxon>
        <taxon>Bionectriaceae</taxon>
        <taxon>Geosmithia</taxon>
    </lineage>
</organism>
<feature type="compositionally biased region" description="Low complexity" evidence="6">
    <location>
        <begin position="110"/>
        <end position="160"/>
    </location>
</feature>
<feature type="binding site" evidence="5">
    <location>
        <position position="205"/>
    </location>
    <ligand>
        <name>GTP</name>
        <dbReference type="ChEBI" id="CHEBI:37565"/>
    </ligand>
</feature>
<feature type="binding site" evidence="5">
    <location>
        <position position="38"/>
    </location>
    <ligand>
        <name>AMP</name>
        <dbReference type="ChEBI" id="CHEBI:456215"/>
    </ligand>
</feature>
<dbReference type="EMBL" id="JAANYQ010000003">
    <property type="protein sequence ID" value="KAF4124815.1"/>
    <property type="molecule type" value="Genomic_DNA"/>
</dbReference>
<dbReference type="InterPro" id="IPR007862">
    <property type="entry name" value="Adenylate_kinase_lid-dom"/>
</dbReference>
<dbReference type="GO" id="GO:0005525">
    <property type="term" value="F:GTP binding"/>
    <property type="evidence" value="ECO:0007669"/>
    <property type="project" value="UniProtKB-KW"/>
</dbReference>
<feature type="region of interest" description="NMPbind" evidence="5">
    <location>
        <begin position="37"/>
        <end position="66"/>
    </location>
</feature>
<dbReference type="CDD" id="cd01428">
    <property type="entry name" value="ADK"/>
    <property type="match status" value="1"/>
</dbReference>
<dbReference type="Gene3D" id="3.40.50.300">
    <property type="entry name" value="P-loop containing nucleotide triphosphate hydrolases"/>
    <property type="match status" value="2"/>
</dbReference>
<keyword evidence="3 5" id="KW-0418">Kinase</keyword>
<feature type="binding site" evidence="5">
    <location>
        <position position="278"/>
    </location>
    <ligand>
        <name>GTP</name>
        <dbReference type="ChEBI" id="CHEBI:37565"/>
    </ligand>
</feature>
<feature type="binding site" evidence="5">
    <location>
        <begin position="64"/>
        <end position="66"/>
    </location>
    <ligand>
        <name>AMP</name>
        <dbReference type="ChEBI" id="CHEBI:456215"/>
    </ligand>
</feature>
<feature type="binding site" evidence="5">
    <location>
        <position position="238"/>
    </location>
    <ligand>
        <name>AMP</name>
        <dbReference type="ChEBI" id="CHEBI:456215"/>
    </ligand>
</feature>
<gene>
    <name evidence="5" type="primary">ADK2</name>
    <name evidence="8" type="ORF">GMORB2_3654</name>
</gene>
<dbReference type="PRINTS" id="PR00094">
    <property type="entry name" value="ADENYLTKNASE"/>
</dbReference>
<dbReference type="Pfam" id="PF05191">
    <property type="entry name" value="ADK_lid"/>
    <property type="match status" value="1"/>
</dbReference>
<evidence type="ECO:0000256" key="6">
    <source>
        <dbReference type="SAM" id="MobiDB-lite"/>
    </source>
</evidence>
<comment type="function">
    <text evidence="5">Involved in maintaining the homeostasis of cellular nucleotides by catalyzing the interconversion of nucleoside phosphates. Has GTP:AMP phosphotransferase and ITP:AMP phosphotransferase activities.</text>
</comment>
<comment type="subcellular location">
    <subcellularLocation>
        <location evidence="5">Mitochondrion matrix</location>
    </subcellularLocation>
</comment>
<evidence type="ECO:0000259" key="7">
    <source>
        <dbReference type="Pfam" id="PF05191"/>
    </source>
</evidence>
<comment type="similarity">
    <text evidence="5">Belongs to the adenylate kinase family. AK3 subfamily.</text>
</comment>
<comment type="catalytic activity">
    <reaction evidence="5">
        <text>a ribonucleoside 5'-triphosphate + AMP = a ribonucleoside 5'-diphosphate + ADP</text>
        <dbReference type="Rhea" id="RHEA:13749"/>
        <dbReference type="ChEBI" id="CHEBI:57930"/>
        <dbReference type="ChEBI" id="CHEBI:61557"/>
        <dbReference type="ChEBI" id="CHEBI:456215"/>
        <dbReference type="ChEBI" id="CHEBI:456216"/>
        <dbReference type="EC" id="2.7.4.10"/>
    </reaction>
</comment>
<dbReference type="GO" id="GO:0006172">
    <property type="term" value="P:ADP biosynthetic process"/>
    <property type="evidence" value="ECO:0007669"/>
    <property type="project" value="UniProtKB-UniRule"/>
</dbReference>
<dbReference type="InterPro" id="IPR033690">
    <property type="entry name" value="Adenylat_kinase_CS"/>
</dbReference>